<dbReference type="Pfam" id="PF18895">
    <property type="entry name" value="T4SS_pilin"/>
    <property type="match status" value="1"/>
</dbReference>
<dbReference type="InterPro" id="IPR043993">
    <property type="entry name" value="T4SS_pilin"/>
</dbReference>
<dbReference type="EMBL" id="MHMT01000026">
    <property type="protein sequence ID" value="OGZ32071.1"/>
    <property type="molecule type" value="Genomic_DNA"/>
</dbReference>
<gene>
    <name evidence="2" type="ORF">A2V69_01230</name>
</gene>
<organism evidence="2 3">
    <name type="scientific">Candidatus Portnoybacteria bacterium RBG_13_40_8</name>
    <dbReference type="NCBI Taxonomy" id="1801990"/>
    <lineage>
        <taxon>Bacteria</taxon>
        <taxon>Candidatus Portnoyibacteriota</taxon>
    </lineage>
</organism>
<evidence type="ECO:0000313" key="3">
    <source>
        <dbReference type="Proteomes" id="UP000177810"/>
    </source>
</evidence>
<keyword evidence="1" id="KW-1133">Transmembrane helix</keyword>
<comment type="caution">
    <text evidence="2">The sequence shown here is derived from an EMBL/GenBank/DDBJ whole genome shotgun (WGS) entry which is preliminary data.</text>
</comment>
<keyword evidence="1" id="KW-0812">Transmembrane</keyword>
<dbReference type="Proteomes" id="UP000177810">
    <property type="component" value="Unassembled WGS sequence"/>
</dbReference>
<keyword evidence="1" id="KW-0472">Membrane</keyword>
<protein>
    <submittedName>
        <fullName evidence="2">Uncharacterized protein</fullName>
    </submittedName>
</protein>
<feature type="transmembrane region" description="Helical" evidence="1">
    <location>
        <begin position="99"/>
        <end position="119"/>
    </location>
</feature>
<dbReference type="STRING" id="1801990.A2V69_01230"/>
<accession>A0A1G2F3F1</accession>
<evidence type="ECO:0000256" key="1">
    <source>
        <dbReference type="SAM" id="Phobius"/>
    </source>
</evidence>
<sequence>MKQEIYKIYKTVILKGSILFMLLVVAKNALAVSLILDYPNIGGSDIEETTTIPGVIRYIYLFSIGIAGITALLSIIIGAFQYVTSAGSPDKVKDAKDRIFSAIIGVIILLASVLILRTINPDLVSLSNI</sequence>
<feature type="transmembrane region" description="Helical" evidence="1">
    <location>
        <begin position="56"/>
        <end position="78"/>
    </location>
</feature>
<evidence type="ECO:0000313" key="2">
    <source>
        <dbReference type="EMBL" id="OGZ32071.1"/>
    </source>
</evidence>
<proteinExistence type="predicted"/>
<dbReference type="AlphaFoldDB" id="A0A1G2F3F1"/>
<name>A0A1G2F3F1_9BACT</name>
<reference evidence="2 3" key="1">
    <citation type="journal article" date="2016" name="Nat. Commun.">
        <title>Thousands of microbial genomes shed light on interconnected biogeochemical processes in an aquifer system.</title>
        <authorList>
            <person name="Anantharaman K."/>
            <person name="Brown C.T."/>
            <person name="Hug L.A."/>
            <person name="Sharon I."/>
            <person name="Castelle C.J."/>
            <person name="Probst A.J."/>
            <person name="Thomas B.C."/>
            <person name="Singh A."/>
            <person name="Wilkins M.J."/>
            <person name="Karaoz U."/>
            <person name="Brodie E.L."/>
            <person name="Williams K.H."/>
            <person name="Hubbard S.S."/>
            <person name="Banfield J.F."/>
        </authorList>
    </citation>
    <scope>NUCLEOTIDE SEQUENCE [LARGE SCALE GENOMIC DNA]</scope>
</reference>
<feature type="transmembrane region" description="Helical" evidence="1">
    <location>
        <begin position="12"/>
        <end position="36"/>
    </location>
</feature>